<dbReference type="Proteomes" id="UP000822688">
    <property type="component" value="Chromosome 7"/>
</dbReference>
<sequence>MCACGRINQPRPPPHNIPPKEVPVQLTTVVSSQTMEQGIIPHRYHSSTEFHRYPPISVGCSTPRLDQLHEVTMPWPLRSSQQRHTVGTRPAPASACLPQLLAPRTHSSQMRTFKYACLGVSPLPIR</sequence>
<dbReference type="EMBL" id="CM026428">
    <property type="protein sequence ID" value="KAG0566195.1"/>
    <property type="molecule type" value="Genomic_DNA"/>
</dbReference>
<accession>A0A8T0H5Z7</accession>
<comment type="caution">
    <text evidence="2">The sequence shown here is derived from an EMBL/GenBank/DDBJ whole genome shotgun (WGS) entry which is preliminary data.</text>
</comment>
<evidence type="ECO:0000256" key="1">
    <source>
        <dbReference type="SAM" id="MobiDB-lite"/>
    </source>
</evidence>
<keyword evidence="3" id="KW-1185">Reference proteome</keyword>
<dbReference type="AlphaFoldDB" id="A0A8T0H5Z7"/>
<feature type="compositionally biased region" description="Pro residues" evidence="1">
    <location>
        <begin position="10"/>
        <end position="20"/>
    </location>
</feature>
<evidence type="ECO:0000313" key="2">
    <source>
        <dbReference type="EMBL" id="KAG0566195.1"/>
    </source>
</evidence>
<protein>
    <submittedName>
        <fullName evidence="2">Uncharacterized protein</fullName>
    </submittedName>
</protein>
<organism evidence="2 3">
    <name type="scientific">Ceratodon purpureus</name>
    <name type="common">Fire moss</name>
    <name type="synonym">Dicranum purpureum</name>
    <dbReference type="NCBI Taxonomy" id="3225"/>
    <lineage>
        <taxon>Eukaryota</taxon>
        <taxon>Viridiplantae</taxon>
        <taxon>Streptophyta</taxon>
        <taxon>Embryophyta</taxon>
        <taxon>Bryophyta</taxon>
        <taxon>Bryophytina</taxon>
        <taxon>Bryopsida</taxon>
        <taxon>Dicranidae</taxon>
        <taxon>Pseudoditrichales</taxon>
        <taxon>Ditrichaceae</taxon>
        <taxon>Ceratodon</taxon>
    </lineage>
</organism>
<proteinExistence type="predicted"/>
<evidence type="ECO:0000313" key="3">
    <source>
        <dbReference type="Proteomes" id="UP000822688"/>
    </source>
</evidence>
<reference evidence="2" key="1">
    <citation type="submission" date="2020-06" db="EMBL/GenBank/DDBJ databases">
        <title>WGS assembly of Ceratodon purpureus strain R40.</title>
        <authorList>
            <person name="Carey S.B."/>
            <person name="Jenkins J."/>
            <person name="Shu S."/>
            <person name="Lovell J.T."/>
            <person name="Sreedasyam A."/>
            <person name="Maumus F."/>
            <person name="Tiley G.P."/>
            <person name="Fernandez-Pozo N."/>
            <person name="Barry K."/>
            <person name="Chen C."/>
            <person name="Wang M."/>
            <person name="Lipzen A."/>
            <person name="Daum C."/>
            <person name="Saski C.A."/>
            <person name="Payton A.C."/>
            <person name="Mcbreen J.C."/>
            <person name="Conrad R.E."/>
            <person name="Kollar L.M."/>
            <person name="Olsson S."/>
            <person name="Huttunen S."/>
            <person name="Landis J.B."/>
            <person name="Wickett N.J."/>
            <person name="Johnson M.G."/>
            <person name="Rensing S.A."/>
            <person name="Grimwood J."/>
            <person name="Schmutz J."/>
            <person name="Mcdaniel S.F."/>
        </authorList>
    </citation>
    <scope>NUCLEOTIDE SEQUENCE</scope>
    <source>
        <strain evidence="2">R40</strain>
    </source>
</reference>
<feature type="region of interest" description="Disordered" evidence="1">
    <location>
        <begin position="1"/>
        <end position="20"/>
    </location>
</feature>
<gene>
    <name evidence="2" type="ORF">KC19_7G045000</name>
</gene>
<name>A0A8T0H5Z7_CERPU</name>